<organism evidence="2 3">
    <name type="scientific">Thalassovita mangrovi</name>
    <dbReference type="NCBI Taxonomy" id="2692236"/>
    <lineage>
        <taxon>Bacteria</taxon>
        <taxon>Pseudomonadati</taxon>
        <taxon>Pseudomonadota</taxon>
        <taxon>Alphaproteobacteria</taxon>
        <taxon>Rhodobacterales</taxon>
        <taxon>Roseobacteraceae</taxon>
        <taxon>Thalassovita</taxon>
    </lineage>
</organism>
<dbReference type="InterPro" id="IPR029000">
    <property type="entry name" value="Cyclophilin-like_dom_sf"/>
</dbReference>
<dbReference type="SUPFAM" id="SSF50891">
    <property type="entry name" value="Cyclophilin-like"/>
    <property type="match status" value="1"/>
</dbReference>
<feature type="domain" description="Cyclophilin-like" evidence="1">
    <location>
        <begin position="7"/>
        <end position="111"/>
    </location>
</feature>
<dbReference type="InterPro" id="IPR041183">
    <property type="entry name" value="Cyclophilin-like"/>
</dbReference>
<comment type="caution">
    <text evidence="2">The sequence shown here is derived from an EMBL/GenBank/DDBJ whole genome shotgun (WGS) entry which is preliminary data.</text>
</comment>
<dbReference type="Pfam" id="PF18050">
    <property type="entry name" value="Cyclophil_like2"/>
    <property type="match status" value="1"/>
</dbReference>
<protein>
    <submittedName>
        <fullName evidence="2">MFS transporter</fullName>
    </submittedName>
</protein>
<dbReference type="Gene3D" id="2.40.100.20">
    <property type="match status" value="1"/>
</dbReference>
<sequence length="116" mass="13077">MRIACRFADQSFTITLEDNPTARDLFSLLPVDLTIEDYSTNEKIAYLPRKLSGEGAQPFGDEAAGDFCYYAPWGNIVFFYETYRYSRGLIRLGRLDGGIAPLLLRGEFPLRIDPAA</sequence>
<evidence type="ECO:0000313" key="3">
    <source>
        <dbReference type="Proteomes" id="UP000479043"/>
    </source>
</evidence>
<dbReference type="AlphaFoldDB" id="A0A6L8LIZ6"/>
<evidence type="ECO:0000259" key="1">
    <source>
        <dbReference type="Pfam" id="PF18050"/>
    </source>
</evidence>
<dbReference type="EMBL" id="WWEN01000004">
    <property type="protein sequence ID" value="MYM56021.1"/>
    <property type="molecule type" value="Genomic_DNA"/>
</dbReference>
<keyword evidence="3" id="KW-1185">Reference proteome</keyword>
<gene>
    <name evidence="2" type="ORF">GR167_11960</name>
</gene>
<proteinExistence type="predicted"/>
<evidence type="ECO:0000313" key="2">
    <source>
        <dbReference type="EMBL" id="MYM56021.1"/>
    </source>
</evidence>
<reference evidence="2 3" key="1">
    <citation type="submission" date="2020-01" db="EMBL/GenBank/DDBJ databases">
        <authorList>
            <person name="Chen S."/>
        </authorList>
    </citation>
    <scope>NUCLEOTIDE SEQUENCE [LARGE SCALE GENOMIC DNA]</scope>
    <source>
        <strain evidence="2 3">GS-10</strain>
    </source>
</reference>
<accession>A0A6L8LIZ6</accession>
<name>A0A6L8LIZ6_9RHOB</name>
<dbReference type="Proteomes" id="UP000479043">
    <property type="component" value="Unassembled WGS sequence"/>
</dbReference>